<dbReference type="PANTHER" id="PTHR10281">
    <property type="entry name" value="MEMBRANE-ASSOCIATED PROGESTERONE RECEPTOR COMPONENT-RELATED"/>
    <property type="match status" value="1"/>
</dbReference>
<dbReference type="Pfam" id="PF00173">
    <property type="entry name" value="Cyt-b5"/>
    <property type="match status" value="1"/>
</dbReference>
<dbReference type="Gene3D" id="3.10.120.10">
    <property type="entry name" value="Cytochrome b5-like heme/steroid binding domain"/>
    <property type="match status" value="1"/>
</dbReference>
<dbReference type="OrthoDB" id="547796at2759"/>
<dbReference type="EMBL" id="KI913962">
    <property type="protein sequence ID" value="ETW01554.1"/>
    <property type="molecule type" value="Genomic_DNA"/>
</dbReference>
<evidence type="ECO:0000313" key="5">
    <source>
        <dbReference type="EMBL" id="ETW01554.1"/>
    </source>
</evidence>
<dbReference type="InterPro" id="IPR050577">
    <property type="entry name" value="MAPR/NEUFC/NENF-like"/>
</dbReference>
<dbReference type="SUPFAM" id="SSF55856">
    <property type="entry name" value="Cytochrome b5-like heme/steroid binding domain"/>
    <property type="match status" value="1"/>
</dbReference>
<evidence type="ECO:0000256" key="1">
    <source>
        <dbReference type="ARBA" id="ARBA00038357"/>
    </source>
</evidence>
<gene>
    <name evidence="5" type="ORF">H310_06209</name>
</gene>
<feature type="transmembrane region" description="Helical" evidence="3">
    <location>
        <begin position="38"/>
        <end position="60"/>
    </location>
</feature>
<dbReference type="InterPro" id="IPR001199">
    <property type="entry name" value="Cyt_B5-like_heme/steroid-bd"/>
</dbReference>
<dbReference type="SMART" id="SM01117">
    <property type="entry name" value="Cyt-b5"/>
    <property type="match status" value="1"/>
</dbReference>
<dbReference type="GO" id="GO:0012505">
    <property type="term" value="C:endomembrane system"/>
    <property type="evidence" value="ECO:0007669"/>
    <property type="project" value="TreeGrafter"/>
</dbReference>
<dbReference type="VEuPathDB" id="FungiDB:H310_06209"/>
<dbReference type="PANTHER" id="PTHR10281:SF4">
    <property type="entry name" value="NEUFERRICIN"/>
    <property type="match status" value="1"/>
</dbReference>
<reference evidence="5" key="1">
    <citation type="submission" date="2013-12" db="EMBL/GenBank/DDBJ databases">
        <title>The Genome Sequence of Aphanomyces invadans NJM9701.</title>
        <authorList>
            <consortium name="The Broad Institute Genomics Platform"/>
            <person name="Russ C."/>
            <person name="Tyler B."/>
            <person name="van West P."/>
            <person name="Dieguez-Uribeondo J."/>
            <person name="Young S.K."/>
            <person name="Zeng Q."/>
            <person name="Gargeya S."/>
            <person name="Fitzgerald M."/>
            <person name="Abouelleil A."/>
            <person name="Alvarado L."/>
            <person name="Chapman S.B."/>
            <person name="Gainer-Dewar J."/>
            <person name="Goldberg J."/>
            <person name="Griggs A."/>
            <person name="Gujja S."/>
            <person name="Hansen M."/>
            <person name="Howarth C."/>
            <person name="Imamovic A."/>
            <person name="Ireland A."/>
            <person name="Larimer J."/>
            <person name="McCowan C."/>
            <person name="Murphy C."/>
            <person name="Pearson M."/>
            <person name="Poon T.W."/>
            <person name="Priest M."/>
            <person name="Roberts A."/>
            <person name="Saif S."/>
            <person name="Shea T."/>
            <person name="Sykes S."/>
            <person name="Wortman J."/>
            <person name="Nusbaum C."/>
            <person name="Birren B."/>
        </authorList>
    </citation>
    <scope>NUCLEOTIDE SEQUENCE [LARGE SCALE GENOMIC DNA]</scope>
    <source>
        <strain evidence="5">NJM9701</strain>
    </source>
</reference>
<evidence type="ECO:0000259" key="4">
    <source>
        <dbReference type="SMART" id="SM01117"/>
    </source>
</evidence>
<dbReference type="GeneID" id="20083259"/>
<dbReference type="eggNOG" id="KOG1108">
    <property type="taxonomic scope" value="Eukaryota"/>
</dbReference>
<dbReference type="RefSeq" id="XP_008869402.1">
    <property type="nucleotide sequence ID" value="XM_008871180.1"/>
</dbReference>
<dbReference type="AlphaFoldDB" id="A0A024U5L5"/>
<evidence type="ECO:0000256" key="3">
    <source>
        <dbReference type="SAM" id="Phobius"/>
    </source>
</evidence>
<keyword evidence="3" id="KW-0812">Transmembrane</keyword>
<evidence type="ECO:0000256" key="2">
    <source>
        <dbReference type="SAM" id="MobiDB-lite"/>
    </source>
</evidence>
<name>A0A024U5L5_9STRA</name>
<protein>
    <recommendedName>
        <fullName evidence="4">Cytochrome b5 heme-binding domain-containing protein</fullName>
    </recommendedName>
</protein>
<comment type="similarity">
    <text evidence="1">Belongs to the cytochrome b5 family. MAPR subfamily.</text>
</comment>
<organism evidence="5">
    <name type="scientific">Aphanomyces invadans</name>
    <dbReference type="NCBI Taxonomy" id="157072"/>
    <lineage>
        <taxon>Eukaryota</taxon>
        <taxon>Sar</taxon>
        <taxon>Stramenopiles</taxon>
        <taxon>Oomycota</taxon>
        <taxon>Saprolegniomycetes</taxon>
        <taxon>Saprolegniales</taxon>
        <taxon>Verrucalvaceae</taxon>
        <taxon>Aphanomyces</taxon>
    </lineage>
</organism>
<feature type="region of interest" description="Disordered" evidence="2">
    <location>
        <begin position="1"/>
        <end position="29"/>
    </location>
</feature>
<keyword evidence="3" id="KW-1133">Transmembrane helix</keyword>
<proteinExistence type="inferred from homology"/>
<keyword evidence="3" id="KW-0472">Membrane</keyword>
<dbReference type="InterPro" id="IPR036400">
    <property type="entry name" value="Cyt_B5-like_heme/steroid_sf"/>
</dbReference>
<sequence>MPDDNHLRHRRRLDFNPADDDEDDGITPSPLDEAEDVVWTWLPLAFVVFVLVTLGSMYYISSHDHVTSYFHAIHRGPRAPVAGGLREVRLTQDELALFNGVDKKKLYLAILGQVFDVTAGARHYGVNGAYRYFIGVDRSRAFSSGIKSDGEDITYEPTHNELGMHHPHPRSRSLTDSELLSVHKWLSFFANHKEYSRVGTVEGLYYDKYVPKCSSSTANTTTHRFGHAKPIVQTIRSRLREAQVKADAEAAVERCNMQWTAETGATTIWCQDETKYPRAHGDANELCGCFTTAELATRNLPLYKSCTEKRCVVA</sequence>
<feature type="domain" description="Cytochrome b5 heme-binding" evidence="4">
    <location>
        <begin position="90"/>
        <end position="202"/>
    </location>
</feature>
<dbReference type="GO" id="GO:0016020">
    <property type="term" value="C:membrane"/>
    <property type="evidence" value="ECO:0007669"/>
    <property type="project" value="TreeGrafter"/>
</dbReference>
<accession>A0A024U5L5</accession>